<name>A0A1E5TEB3_9FLAO</name>
<gene>
    <name evidence="1" type="ORF">A8C32_13390</name>
</gene>
<dbReference type="AlphaFoldDB" id="A0A1E5TEB3"/>
<organism evidence="1 2">
    <name type="scientific">Flavivirga aquatica</name>
    <dbReference type="NCBI Taxonomy" id="1849968"/>
    <lineage>
        <taxon>Bacteria</taxon>
        <taxon>Pseudomonadati</taxon>
        <taxon>Bacteroidota</taxon>
        <taxon>Flavobacteriia</taxon>
        <taxon>Flavobacteriales</taxon>
        <taxon>Flavobacteriaceae</taxon>
        <taxon>Flavivirga</taxon>
    </lineage>
</organism>
<comment type="caution">
    <text evidence="1">The sequence shown here is derived from an EMBL/GenBank/DDBJ whole genome shotgun (WGS) entry which is preliminary data.</text>
</comment>
<accession>A0A1E5TEB3</accession>
<reference evidence="1 2" key="1">
    <citation type="submission" date="2016-05" db="EMBL/GenBank/DDBJ databases">
        <title>Draft Genome Sequence of Algibacter sp. Strain SK-16 Isolated from the Surface Water of Aburatsubo Inlet.</title>
        <authorList>
            <person name="Wong S.-K."/>
            <person name="Yoshizawa S."/>
            <person name="Nakajima Y."/>
            <person name="Ogura Y."/>
            <person name="Tetsuya H."/>
            <person name="Hamasaki K."/>
        </authorList>
    </citation>
    <scope>NUCLEOTIDE SEQUENCE [LARGE SCALE GENOMIC DNA]</scope>
    <source>
        <strain evidence="1 2">SK-16</strain>
    </source>
</reference>
<evidence type="ECO:0000313" key="1">
    <source>
        <dbReference type="EMBL" id="OEK09689.1"/>
    </source>
</evidence>
<dbReference type="STRING" id="1849968.A8C32_13390"/>
<proteinExistence type="predicted"/>
<protein>
    <submittedName>
        <fullName evidence="1">Uncharacterized protein</fullName>
    </submittedName>
</protein>
<dbReference type="Proteomes" id="UP000095713">
    <property type="component" value="Unassembled WGS sequence"/>
</dbReference>
<sequence length="73" mass="8703">MFYHTEKLKAIYEIRSELNFISIQSIADEINYLKLLNPNKHKHLFNEYKVECLVLLVRIYAIELDLYSGKKAL</sequence>
<dbReference type="EMBL" id="MDJD01000007">
    <property type="protein sequence ID" value="OEK09689.1"/>
    <property type="molecule type" value="Genomic_DNA"/>
</dbReference>
<keyword evidence="2" id="KW-1185">Reference proteome</keyword>
<evidence type="ECO:0000313" key="2">
    <source>
        <dbReference type="Proteomes" id="UP000095713"/>
    </source>
</evidence>